<comment type="caution">
    <text evidence="1">The sequence shown here is derived from an EMBL/GenBank/DDBJ whole genome shotgun (WGS) entry which is preliminary data.</text>
</comment>
<gene>
    <name evidence="1" type="ORF">ACIGW0_29855</name>
</gene>
<proteinExistence type="predicted"/>
<dbReference type="Proteomes" id="UP001614391">
    <property type="component" value="Unassembled WGS sequence"/>
</dbReference>
<reference evidence="1 2" key="1">
    <citation type="submission" date="2024-10" db="EMBL/GenBank/DDBJ databases">
        <title>The Natural Products Discovery Center: Release of the First 8490 Sequenced Strains for Exploring Actinobacteria Biosynthetic Diversity.</title>
        <authorList>
            <person name="Kalkreuter E."/>
            <person name="Kautsar S.A."/>
            <person name="Yang D."/>
            <person name="Bader C.D."/>
            <person name="Teijaro C.N."/>
            <person name="Fluegel L."/>
            <person name="Davis C.M."/>
            <person name="Simpson J.R."/>
            <person name="Lauterbach L."/>
            <person name="Steele A.D."/>
            <person name="Gui C."/>
            <person name="Meng S."/>
            <person name="Li G."/>
            <person name="Viehrig K."/>
            <person name="Ye F."/>
            <person name="Su P."/>
            <person name="Kiefer A.F."/>
            <person name="Nichols A."/>
            <person name="Cepeda A.J."/>
            <person name="Yan W."/>
            <person name="Fan B."/>
            <person name="Jiang Y."/>
            <person name="Adhikari A."/>
            <person name="Zheng C.-J."/>
            <person name="Schuster L."/>
            <person name="Cowan T.M."/>
            <person name="Smanski M.J."/>
            <person name="Chevrette M.G."/>
            <person name="De Carvalho L.P.S."/>
            <person name="Shen B."/>
        </authorList>
    </citation>
    <scope>NUCLEOTIDE SEQUENCE [LARGE SCALE GENOMIC DNA]</scope>
    <source>
        <strain evidence="1 2">NPDC053346</strain>
    </source>
</reference>
<organism evidence="1 2">
    <name type="scientific">Streptomyces bikiniensis</name>
    <dbReference type="NCBI Taxonomy" id="1896"/>
    <lineage>
        <taxon>Bacteria</taxon>
        <taxon>Bacillati</taxon>
        <taxon>Actinomycetota</taxon>
        <taxon>Actinomycetes</taxon>
        <taxon>Kitasatosporales</taxon>
        <taxon>Streptomycetaceae</taxon>
        <taxon>Streptomyces</taxon>
    </lineage>
</organism>
<sequence>MALLRNWGLTLGKRAGRPVARLEKDSDDPEVLRLKEAAATADWATVREVLEARAEGEGRTELLWTVCDTAGVETWITDVAEAEPGAALPRLLAGLRHVSRGWEARTSARAEDVSREQFEVFHERLRTAERWLYEAAELEPGWASPWYCLQVSGRGLEVGPEVARRRFEATVRRAPYHLGAHQQQLQQVCRKWGGSHEEMHAFARASALGAPGGTLLGQLVAVAHVEEWLSLDSGPDAAYIRRPEVAASLHEAADHSYRHPDFARRDGWLQVLNSFAMAFSLAGEREAARECFRASEGRVTEFPWSYLNGSDPVAAYREWRSKAGR</sequence>
<keyword evidence="2" id="KW-1185">Reference proteome</keyword>
<evidence type="ECO:0000313" key="2">
    <source>
        <dbReference type="Proteomes" id="UP001614391"/>
    </source>
</evidence>
<protein>
    <recommendedName>
        <fullName evidence="3">DUF4034 domain-containing protein</fullName>
    </recommendedName>
</protein>
<evidence type="ECO:0000313" key="1">
    <source>
        <dbReference type="EMBL" id="MFI9123548.1"/>
    </source>
</evidence>
<accession>A0ABW8D115</accession>
<dbReference type="EMBL" id="JBITYT010000018">
    <property type="protein sequence ID" value="MFI9123548.1"/>
    <property type="molecule type" value="Genomic_DNA"/>
</dbReference>
<name>A0ABW8D115_STRBI</name>
<dbReference type="RefSeq" id="WP_399620974.1">
    <property type="nucleotide sequence ID" value="NZ_JBITYT010000018.1"/>
</dbReference>
<evidence type="ECO:0008006" key="3">
    <source>
        <dbReference type="Google" id="ProtNLM"/>
    </source>
</evidence>